<organism evidence="1 2">
    <name type="scientific">Candidozyma auris</name>
    <name type="common">Yeast</name>
    <name type="synonym">Candida auris</name>
    <dbReference type="NCBI Taxonomy" id="498019"/>
    <lineage>
        <taxon>Eukaryota</taxon>
        <taxon>Fungi</taxon>
        <taxon>Dikarya</taxon>
        <taxon>Ascomycota</taxon>
        <taxon>Saccharomycotina</taxon>
        <taxon>Pichiomycetes</taxon>
        <taxon>Metschnikowiaceae</taxon>
        <taxon>Candidozyma</taxon>
    </lineage>
</organism>
<evidence type="ECO:0000313" key="1">
    <source>
        <dbReference type="EMBL" id="KND96862.1"/>
    </source>
</evidence>
<dbReference type="VEuPathDB" id="FungiDB:QG37_06732"/>
<proteinExistence type="predicted"/>
<dbReference type="AlphaFoldDB" id="A0A0L0NRS3"/>
<name>A0A0L0NRS3_CANAR</name>
<dbReference type="Proteomes" id="UP000037122">
    <property type="component" value="Unassembled WGS sequence"/>
</dbReference>
<reference evidence="2" key="1">
    <citation type="journal article" date="2015" name="BMC Genomics">
        <title>Draft genome of a commonly misdiagnosed multidrug resistant pathogen Candida auris.</title>
        <authorList>
            <person name="Chatterjee S."/>
            <person name="Alampalli S.V."/>
            <person name="Nageshan R.K."/>
            <person name="Chettiar S.T."/>
            <person name="Joshi S."/>
            <person name="Tatu U.S."/>
        </authorList>
    </citation>
    <scope>NUCLEOTIDE SEQUENCE [LARGE SCALE GENOMIC DNA]</scope>
    <source>
        <strain evidence="2">6684</strain>
    </source>
</reference>
<protein>
    <submittedName>
        <fullName evidence="1">Uncharacterized protein</fullName>
    </submittedName>
</protein>
<dbReference type="EMBL" id="LGST01000048">
    <property type="protein sequence ID" value="KND96862.1"/>
    <property type="molecule type" value="Genomic_DNA"/>
</dbReference>
<comment type="caution">
    <text evidence="1">The sequence shown here is derived from an EMBL/GenBank/DDBJ whole genome shotgun (WGS) entry which is preliminary data.</text>
</comment>
<sequence length="100" mass="11036">MSGVSMLYEWSIREEDSPGCDRKLSISASMGLLPGLRWEQEAVVGSESPCRSKGSFSLLTLRPETILAFGDEMRSRSSLSLTFALPRPEGLFMVSSEFLV</sequence>
<evidence type="ECO:0000313" key="2">
    <source>
        <dbReference type="Proteomes" id="UP000037122"/>
    </source>
</evidence>
<accession>A0A0L0NRS3</accession>
<gene>
    <name evidence="1" type="ORF">QG37_06732</name>
</gene>